<comment type="caution">
    <text evidence="1">The sequence shown here is derived from an EMBL/GenBank/DDBJ whole genome shotgun (WGS) entry which is preliminary data.</text>
</comment>
<sequence length="134" mass="14835">MHVPGRRNVSADYLSRFPSQITPTSDEIVDDECCMIAAVEVGQVSVCSESEWKEKLAEDNDLCAVISSVGASRPGFRAVARRQTGRVSNGLRRLRVRKPCPVALGDCGIFNFLIYNKYIFNLTALSSLTSQFKM</sequence>
<accession>A0AAV7U4G9</accession>
<dbReference type="EMBL" id="JANPWB010000005">
    <property type="protein sequence ID" value="KAJ1183571.1"/>
    <property type="molecule type" value="Genomic_DNA"/>
</dbReference>
<gene>
    <name evidence="1" type="ORF">NDU88_000389</name>
</gene>
<evidence type="ECO:0000313" key="2">
    <source>
        <dbReference type="Proteomes" id="UP001066276"/>
    </source>
</evidence>
<dbReference type="Proteomes" id="UP001066276">
    <property type="component" value="Chromosome 3_1"/>
</dbReference>
<protein>
    <submittedName>
        <fullName evidence="1">Uncharacterized protein</fullName>
    </submittedName>
</protein>
<organism evidence="1 2">
    <name type="scientific">Pleurodeles waltl</name>
    <name type="common">Iberian ribbed newt</name>
    <dbReference type="NCBI Taxonomy" id="8319"/>
    <lineage>
        <taxon>Eukaryota</taxon>
        <taxon>Metazoa</taxon>
        <taxon>Chordata</taxon>
        <taxon>Craniata</taxon>
        <taxon>Vertebrata</taxon>
        <taxon>Euteleostomi</taxon>
        <taxon>Amphibia</taxon>
        <taxon>Batrachia</taxon>
        <taxon>Caudata</taxon>
        <taxon>Salamandroidea</taxon>
        <taxon>Salamandridae</taxon>
        <taxon>Pleurodelinae</taxon>
        <taxon>Pleurodeles</taxon>
    </lineage>
</organism>
<keyword evidence="2" id="KW-1185">Reference proteome</keyword>
<proteinExistence type="predicted"/>
<name>A0AAV7U4G9_PLEWA</name>
<dbReference type="AlphaFoldDB" id="A0AAV7U4G9"/>
<reference evidence="1" key="1">
    <citation type="journal article" date="2022" name="bioRxiv">
        <title>Sequencing and chromosome-scale assembly of the giantPleurodeles waltlgenome.</title>
        <authorList>
            <person name="Brown T."/>
            <person name="Elewa A."/>
            <person name="Iarovenko S."/>
            <person name="Subramanian E."/>
            <person name="Araus A.J."/>
            <person name="Petzold A."/>
            <person name="Susuki M."/>
            <person name="Suzuki K.-i.T."/>
            <person name="Hayashi T."/>
            <person name="Toyoda A."/>
            <person name="Oliveira C."/>
            <person name="Osipova E."/>
            <person name="Leigh N.D."/>
            <person name="Simon A."/>
            <person name="Yun M.H."/>
        </authorList>
    </citation>
    <scope>NUCLEOTIDE SEQUENCE</scope>
    <source>
        <strain evidence="1">20211129_DDA</strain>
        <tissue evidence="1">Liver</tissue>
    </source>
</reference>
<evidence type="ECO:0000313" key="1">
    <source>
        <dbReference type="EMBL" id="KAJ1183571.1"/>
    </source>
</evidence>